<dbReference type="EMBL" id="JAACJL010000002">
    <property type="protein sequence ID" value="KAF4622422.1"/>
    <property type="molecule type" value="Genomic_DNA"/>
</dbReference>
<keyword evidence="2" id="KW-0812">Transmembrane</keyword>
<feature type="region of interest" description="Disordered" evidence="1">
    <location>
        <begin position="289"/>
        <end position="315"/>
    </location>
</feature>
<evidence type="ECO:0000313" key="4">
    <source>
        <dbReference type="EMBL" id="KAF4622422.1"/>
    </source>
</evidence>
<evidence type="ECO:0000256" key="1">
    <source>
        <dbReference type="SAM" id="MobiDB-lite"/>
    </source>
</evidence>
<gene>
    <name evidence="4" type="ORF">D9613_008998</name>
</gene>
<feature type="region of interest" description="Disordered" evidence="1">
    <location>
        <begin position="127"/>
        <end position="173"/>
    </location>
</feature>
<feature type="region of interest" description="Disordered" evidence="1">
    <location>
        <begin position="432"/>
        <end position="492"/>
    </location>
</feature>
<proteinExistence type="predicted"/>
<organism evidence="4 5">
    <name type="scientific">Agrocybe pediades</name>
    <dbReference type="NCBI Taxonomy" id="84607"/>
    <lineage>
        <taxon>Eukaryota</taxon>
        <taxon>Fungi</taxon>
        <taxon>Dikarya</taxon>
        <taxon>Basidiomycota</taxon>
        <taxon>Agaricomycotina</taxon>
        <taxon>Agaricomycetes</taxon>
        <taxon>Agaricomycetidae</taxon>
        <taxon>Agaricales</taxon>
        <taxon>Agaricineae</taxon>
        <taxon>Strophariaceae</taxon>
        <taxon>Agrocybe</taxon>
    </lineage>
</organism>
<feature type="region of interest" description="Disordered" evidence="1">
    <location>
        <begin position="217"/>
        <end position="262"/>
    </location>
</feature>
<feature type="chain" id="PRO_5034008829" evidence="3">
    <location>
        <begin position="27"/>
        <end position="492"/>
    </location>
</feature>
<evidence type="ECO:0000256" key="2">
    <source>
        <dbReference type="SAM" id="Phobius"/>
    </source>
</evidence>
<keyword evidence="3" id="KW-0732">Signal</keyword>
<feature type="signal peptide" evidence="3">
    <location>
        <begin position="1"/>
        <end position="26"/>
    </location>
</feature>
<evidence type="ECO:0000313" key="5">
    <source>
        <dbReference type="Proteomes" id="UP000521872"/>
    </source>
</evidence>
<feature type="region of interest" description="Disordered" evidence="1">
    <location>
        <begin position="369"/>
        <end position="404"/>
    </location>
</feature>
<accession>A0A8H4VU91</accession>
<name>A0A8H4VU91_9AGAR</name>
<dbReference type="Proteomes" id="UP000521872">
    <property type="component" value="Unassembled WGS sequence"/>
</dbReference>
<sequence length="492" mass="51295">MPKKTAFNSLPLLLLILSHLLSPCLAYVINVTPSTKFPAPRDTIDWEITPGTGDASVVNILLTSAARGNTTVVGDTTDLSKNSGKGSFDVPFVPPGNYFLRLLNASGNLLQDSSQFQIFAPGQTTIPTTSASTIPPASSQTSPPNTTGSPSGDTTNNSNNNASQQNTNSKSSTPIGAIVGGVVGGIAAILVVLALIHFFVRPLCGSGRRKNNNYALRDAEKFDTEPSTKPRPFNTGHVPAPLSSPDSGESTHGGDVLSPGVASTTLSSTATVANKYGGYGTSSKARLIQEEQERQRQQLQSSHRYDSSTDIGSSRYTVPISIGQSLDSTAGQAEPALPPGISRADYLRQERERINREIAMLEGYAGHGAASSAGGSYGTSSGSGGGGTSVYPPSSVDSAARSEREREIATQLAALQEQIRVIEARQVQSVGQAADVEDAEPPPGYYPSPPSRTPEGGPPASSSQGLRPGQEVRPVSVLVRSPLVDVKGPITD</sequence>
<feature type="region of interest" description="Disordered" evidence="1">
    <location>
        <begin position="326"/>
        <end position="345"/>
    </location>
</feature>
<protein>
    <submittedName>
        <fullName evidence="4">Uncharacterized protein</fullName>
    </submittedName>
</protein>
<feature type="compositionally biased region" description="Pro residues" evidence="1">
    <location>
        <begin position="441"/>
        <end position="452"/>
    </location>
</feature>
<evidence type="ECO:0000256" key="3">
    <source>
        <dbReference type="SAM" id="SignalP"/>
    </source>
</evidence>
<feature type="compositionally biased region" description="Gly residues" evidence="1">
    <location>
        <begin position="375"/>
        <end position="388"/>
    </location>
</feature>
<dbReference type="AlphaFoldDB" id="A0A8H4VU91"/>
<keyword evidence="2" id="KW-0472">Membrane</keyword>
<comment type="caution">
    <text evidence="4">The sequence shown here is derived from an EMBL/GenBank/DDBJ whole genome shotgun (WGS) entry which is preliminary data.</text>
</comment>
<keyword evidence="2" id="KW-1133">Transmembrane helix</keyword>
<feature type="transmembrane region" description="Helical" evidence="2">
    <location>
        <begin position="175"/>
        <end position="200"/>
    </location>
</feature>
<feature type="compositionally biased region" description="Basic and acidic residues" evidence="1">
    <location>
        <begin position="217"/>
        <end position="228"/>
    </location>
</feature>
<keyword evidence="5" id="KW-1185">Reference proteome</keyword>
<reference evidence="4 5" key="1">
    <citation type="submission" date="2019-12" db="EMBL/GenBank/DDBJ databases">
        <authorList>
            <person name="Floudas D."/>
            <person name="Bentzer J."/>
            <person name="Ahren D."/>
            <person name="Johansson T."/>
            <person name="Persson P."/>
            <person name="Tunlid A."/>
        </authorList>
    </citation>
    <scope>NUCLEOTIDE SEQUENCE [LARGE SCALE GENOMIC DNA]</scope>
    <source>
        <strain evidence="4 5">CBS 102.39</strain>
    </source>
</reference>